<dbReference type="PANTHER" id="PTHR30024:SF47">
    <property type="entry name" value="TAURINE-BINDING PERIPLASMIC PROTEIN"/>
    <property type="match status" value="1"/>
</dbReference>
<dbReference type="EMBL" id="JAMDMX010000017">
    <property type="protein sequence ID" value="MCY9692654.1"/>
    <property type="molecule type" value="Genomic_DNA"/>
</dbReference>
<feature type="domain" description="SsuA/THI5-like" evidence="4">
    <location>
        <begin position="62"/>
        <end position="256"/>
    </location>
</feature>
<sequence>MNIRIKGTFLFLFITAIALTGCGLNNKSVDSGAGTNTSGTQPKDQPLKEVTVGITASGIVYGPMYVAMEKNIFKKYGLKVNLVSLDSAATTAGVISGDVPIAFSGGNIVDAALKSDKVKVIGTIGTIPYTLYTKNITKVEELKGKVIGVSSAGGNNENAALSLIRAIGLQPGKDVKILYVGTNILPTISEGKVEAGILVPPMTVQADQMGLKKVATLTDIKGIQGTYMVGGVNQPFAEKNPQVVESFFKAYAEASKLTQTEKEATKAALGKYTKVTDDSALDASYEYFKSFWPTDFHIPENEIKFLLEQLAATTNPAAKTKKPADIMDQHYVDAIK</sequence>
<comment type="similarity">
    <text evidence="2">Belongs to the bacterial solute-binding protein SsuA/TauA family.</text>
</comment>
<dbReference type="Pfam" id="PF09084">
    <property type="entry name" value="NMT1"/>
    <property type="match status" value="1"/>
</dbReference>
<protein>
    <submittedName>
        <fullName evidence="5">ABC transporter substrate-binding protein</fullName>
    </submittedName>
</protein>
<keyword evidence="6" id="KW-1185">Reference proteome</keyword>
<dbReference type="RefSeq" id="WP_268614175.1">
    <property type="nucleotide sequence ID" value="NZ_JAMDMX010000017.1"/>
</dbReference>
<evidence type="ECO:0000256" key="1">
    <source>
        <dbReference type="ARBA" id="ARBA00004418"/>
    </source>
</evidence>
<evidence type="ECO:0000313" key="6">
    <source>
        <dbReference type="Proteomes" id="UP001527099"/>
    </source>
</evidence>
<evidence type="ECO:0000256" key="3">
    <source>
        <dbReference type="ARBA" id="ARBA00022729"/>
    </source>
</evidence>
<dbReference type="PANTHER" id="PTHR30024">
    <property type="entry name" value="ALIPHATIC SULFONATES-BINDING PROTEIN-RELATED"/>
    <property type="match status" value="1"/>
</dbReference>
<organism evidence="5 6">
    <name type="scientific">Paenibacillus alginolyticus</name>
    <dbReference type="NCBI Taxonomy" id="59839"/>
    <lineage>
        <taxon>Bacteria</taxon>
        <taxon>Bacillati</taxon>
        <taxon>Bacillota</taxon>
        <taxon>Bacilli</taxon>
        <taxon>Bacillales</taxon>
        <taxon>Paenibacillaceae</taxon>
        <taxon>Paenibacillus</taxon>
    </lineage>
</organism>
<dbReference type="PROSITE" id="PS51257">
    <property type="entry name" value="PROKAR_LIPOPROTEIN"/>
    <property type="match status" value="1"/>
</dbReference>
<proteinExistence type="inferred from homology"/>
<evidence type="ECO:0000259" key="4">
    <source>
        <dbReference type="Pfam" id="PF09084"/>
    </source>
</evidence>
<dbReference type="InterPro" id="IPR015168">
    <property type="entry name" value="SsuA/THI5"/>
</dbReference>
<keyword evidence="3" id="KW-0732">Signal</keyword>
<comment type="subcellular location">
    <subcellularLocation>
        <location evidence="1">Periplasm</location>
    </subcellularLocation>
</comment>
<evidence type="ECO:0000256" key="2">
    <source>
        <dbReference type="ARBA" id="ARBA00010742"/>
    </source>
</evidence>
<evidence type="ECO:0000313" key="5">
    <source>
        <dbReference type="EMBL" id="MCY9692654.1"/>
    </source>
</evidence>
<reference evidence="5 6" key="1">
    <citation type="submission" date="2022-05" db="EMBL/GenBank/DDBJ databases">
        <title>Genome Sequencing of Bee-Associated Microbes.</title>
        <authorList>
            <person name="Dunlap C."/>
        </authorList>
    </citation>
    <scope>NUCLEOTIDE SEQUENCE [LARGE SCALE GENOMIC DNA]</scope>
    <source>
        <strain evidence="5 6">NRRL B-14421</strain>
    </source>
</reference>
<gene>
    <name evidence="5" type="ORF">M5X19_07055</name>
</gene>
<comment type="caution">
    <text evidence="5">The sequence shown here is derived from an EMBL/GenBank/DDBJ whole genome shotgun (WGS) entry which is preliminary data.</text>
</comment>
<dbReference type="Gene3D" id="3.40.190.10">
    <property type="entry name" value="Periplasmic binding protein-like II"/>
    <property type="match status" value="2"/>
</dbReference>
<dbReference type="SUPFAM" id="SSF53850">
    <property type="entry name" value="Periplasmic binding protein-like II"/>
    <property type="match status" value="1"/>
</dbReference>
<dbReference type="Proteomes" id="UP001527099">
    <property type="component" value="Unassembled WGS sequence"/>
</dbReference>
<accession>A0ABT4G8Z5</accession>
<name>A0ABT4G8Z5_9BACL</name>